<feature type="domain" description="Carrier" evidence="1">
    <location>
        <begin position="2"/>
        <end position="81"/>
    </location>
</feature>
<dbReference type="InterPro" id="IPR036736">
    <property type="entry name" value="ACP-like_sf"/>
</dbReference>
<dbReference type="EMBL" id="BCMM01000011">
    <property type="protein sequence ID" value="GAQ62353.1"/>
    <property type="molecule type" value="Genomic_DNA"/>
</dbReference>
<reference evidence="2 3" key="2">
    <citation type="journal article" date="2016" name="Genome Announc.">
        <title>Draft Genome Sequences of Streptomyces scabiei S58, Streptomyces turgidiscabies T45, and Streptomyces acidiscabies a10, the Pathogens of Potato Common Scab, Isolated in Japan.</title>
        <authorList>
            <person name="Tomihama T."/>
            <person name="Nishi Y."/>
            <person name="Sakai M."/>
            <person name="Ikenaga M."/>
            <person name="Okubo T."/>
            <person name="Ikeda S."/>
        </authorList>
    </citation>
    <scope>NUCLEOTIDE SEQUENCE [LARGE SCALE GENOMIC DNA]</scope>
    <source>
        <strain evidence="2 3">S58</strain>
    </source>
</reference>
<comment type="caution">
    <text evidence="2">The sequence shown here is derived from an EMBL/GenBank/DDBJ whole genome shotgun (WGS) entry which is preliminary data.</text>
</comment>
<dbReference type="Gene3D" id="1.10.1200.10">
    <property type="entry name" value="ACP-like"/>
    <property type="match status" value="1"/>
</dbReference>
<dbReference type="Pfam" id="PF00550">
    <property type="entry name" value="PP-binding"/>
    <property type="match status" value="1"/>
</dbReference>
<reference evidence="3" key="3">
    <citation type="submission" date="2016-02" db="EMBL/GenBank/DDBJ databases">
        <title>Draft genome of pathogenic Streptomyces sp. in Japan.</title>
        <authorList>
            <person name="Tomihama T."/>
            <person name="Ikenaga M."/>
            <person name="Sakai M."/>
            <person name="Okubo T."/>
            <person name="Ikeda S."/>
        </authorList>
    </citation>
    <scope>NUCLEOTIDE SEQUENCE [LARGE SCALE GENOMIC DNA]</scope>
    <source>
        <strain evidence="3">S58</strain>
    </source>
</reference>
<dbReference type="OrthoDB" id="3395095at2"/>
<name>A0A100JMR9_STRSC</name>
<sequence length="91" mass="10097">MANIESIIKHILVDDLFIAVPPSEIGLDDNFRDVLGLDSLGFTELRTQCEYLFGITISDEDFVPEHFSSVRTLTQLVSLRQAALSDEAGVQ</sequence>
<dbReference type="Proteomes" id="UP000067448">
    <property type="component" value="Unassembled WGS sequence"/>
</dbReference>
<organism evidence="2 3">
    <name type="scientific">Streptomyces scabiei</name>
    <dbReference type="NCBI Taxonomy" id="1930"/>
    <lineage>
        <taxon>Bacteria</taxon>
        <taxon>Bacillati</taxon>
        <taxon>Actinomycetota</taxon>
        <taxon>Actinomycetes</taxon>
        <taxon>Kitasatosporales</taxon>
        <taxon>Streptomycetaceae</taxon>
        <taxon>Streptomyces</taxon>
    </lineage>
</organism>
<proteinExistence type="predicted"/>
<evidence type="ECO:0000313" key="2">
    <source>
        <dbReference type="EMBL" id="GAQ62353.1"/>
    </source>
</evidence>
<protein>
    <submittedName>
        <fullName evidence="2">Acyl carrier protein</fullName>
    </submittedName>
</protein>
<evidence type="ECO:0000313" key="3">
    <source>
        <dbReference type="Proteomes" id="UP000067448"/>
    </source>
</evidence>
<reference evidence="3" key="1">
    <citation type="submission" date="2015-11" db="EMBL/GenBank/DDBJ databases">
        <authorList>
            <consortium name="Cross-ministerial Strategic Innovation Promotion Program (SIP) consortium"/>
            <person name="Tomihama T."/>
            <person name="Ikenaga M."/>
            <person name="Sakai M."/>
            <person name="Okubo T."/>
            <person name="Ikeda S."/>
        </authorList>
    </citation>
    <scope>NUCLEOTIDE SEQUENCE [LARGE SCALE GENOMIC DNA]</scope>
    <source>
        <strain evidence="3">S58</strain>
    </source>
</reference>
<accession>A0A100JMR9</accession>
<dbReference type="PROSITE" id="PS50075">
    <property type="entry name" value="CARRIER"/>
    <property type="match status" value="1"/>
</dbReference>
<gene>
    <name evidence="2" type="ORF">SsS58_02720</name>
</gene>
<dbReference type="InterPro" id="IPR009081">
    <property type="entry name" value="PP-bd_ACP"/>
</dbReference>
<dbReference type="RefSeq" id="WP_059080170.1">
    <property type="nucleotide sequence ID" value="NZ_BCMM01000011.1"/>
</dbReference>
<dbReference type="AlphaFoldDB" id="A0A100JMR9"/>
<evidence type="ECO:0000259" key="1">
    <source>
        <dbReference type="PROSITE" id="PS50075"/>
    </source>
</evidence>
<dbReference type="SUPFAM" id="SSF47336">
    <property type="entry name" value="ACP-like"/>
    <property type="match status" value="1"/>
</dbReference>